<evidence type="ECO:0000313" key="5">
    <source>
        <dbReference type="EMBL" id="QDV30509.1"/>
    </source>
</evidence>
<dbReference type="Pfam" id="PF07583">
    <property type="entry name" value="PSCyt2"/>
    <property type="match status" value="1"/>
</dbReference>
<dbReference type="EMBL" id="CP036299">
    <property type="protein sequence ID" value="QDV30509.1"/>
    <property type="molecule type" value="Genomic_DNA"/>
</dbReference>
<dbReference type="Proteomes" id="UP000315349">
    <property type="component" value="Chromosome"/>
</dbReference>
<feature type="signal peptide" evidence="2">
    <location>
        <begin position="1"/>
        <end position="23"/>
    </location>
</feature>
<proteinExistence type="predicted"/>
<dbReference type="PANTHER" id="PTHR35889">
    <property type="entry name" value="CYCLOINULO-OLIGOSACCHARIDE FRUCTANOTRANSFERASE-RELATED"/>
    <property type="match status" value="1"/>
</dbReference>
<dbReference type="InterPro" id="IPR022655">
    <property type="entry name" value="DUF1553"/>
</dbReference>
<feature type="chain" id="PRO_5022148447" description="Chromosome partition protein Smc" evidence="2">
    <location>
        <begin position="24"/>
        <end position="788"/>
    </location>
</feature>
<keyword evidence="2" id="KW-0732">Signal</keyword>
<keyword evidence="6" id="KW-1185">Reference proteome</keyword>
<evidence type="ECO:0000256" key="2">
    <source>
        <dbReference type="SAM" id="SignalP"/>
    </source>
</evidence>
<name>A0A518GPP2_9PLAN</name>
<feature type="coiled-coil region" evidence="1">
    <location>
        <begin position="387"/>
        <end position="456"/>
    </location>
</feature>
<organism evidence="5 6">
    <name type="scientific">Planctopirus ephydatiae</name>
    <dbReference type="NCBI Taxonomy" id="2528019"/>
    <lineage>
        <taxon>Bacteria</taxon>
        <taxon>Pseudomonadati</taxon>
        <taxon>Planctomycetota</taxon>
        <taxon>Planctomycetia</taxon>
        <taxon>Planctomycetales</taxon>
        <taxon>Planctomycetaceae</taxon>
        <taxon>Planctopirus</taxon>
    </lineage>
</organism>
<dbReference type="Pfam" id="PF07587">
    <property type="entry name" value="PSD1"/>
    <property type="match status" value="1"/>
</dbReference>
<evidence type="ECO:0000256" key="1">
    <source>
        <dbReference type="SAM" id="Coils"/>
    </source>
</evidence>
<feature type="coiled-coil region" evidence="1">
    <location>
        <begin position="498"/>
        <end position="532"/>
    </location>
</feature>
<evidence type="ECO:0000259" key="4">
    <source>
        <dbReference type="Pfam" id="PF07587"/>
    </source>
</evidence>
<evidence type="ECO:0008006" key="7">
    <source>
        <dbReference type="Google" id="ProtNLM"/>
    </source>
</evidence>
<dbReference type="OrthoDB" id="289126at2"/>
<protein>
    <recommendedName>
        <fullName evidence="7">Chromosome partition protein Smc</fullName>
    </recommendedName>
</protein>
<dbReference type="PANTHER" id="PTHR35889:SF3">
    <property type="entry name" value="F-BOX DOMAIN-CONTAINING PROTEIN"/>
    <property type="match status" value="1"/>
</dbReference>
<gene>
    <name evidence="5" type="ORF">Spb1_24430</name>
</gene>
<dbReference type="KEGG" id="peh:Spb1_24430"/>
<feature type="domain" description="DUF1549" evidence="3">
    <location>
        <begin position="46"/>
        <end position="213"/>
    </location>
</feature>
<dbReference type="AlphaFoldDB" id="A0A518GPP2"/>
<evidence type="ECO:0000259" key="3">
    <source>
        <dbReference type="Pfam" id="PF07583"/>
    </source>
</evidence>
<dbReference type="RefSeq" id="WP_145299982.1">
    <property type="nucleotide sequence ID" value="NZ_CP036299.1"/>
</dbReference>
<dbReference type="InterPro" id="IPR011444">
    <property type="entry name" value="DUF1549"/>
</dbReference>
<accession>A0A518GPP2</accession>
<feature type="domain" description="DUF1553" evidence="4">
    <location>
        <begin position="286"/>
        <end position="531"/>
    </location>
</feature>
<reference evidence="5 6" key="1">
    <citation type="submission" date="2019-02" db="EMBL/GenBank/DDBJ databases">
        <title>Deep-cultivation of Planctomycetes and their phenomic and genomic characterization uncovers novel biology.</title>
        <authorList>
            <person name="Wiegand S."/>
            <person name="Jogler M."/>
            <person name="Boedeker C."/>
            <person name="Pinto D."/>
            <person name="Vollmers J."/>
            <person name="Rivas-Marin E."/>
            <person name="Kohn T."/>
            <person name="Peeters S.H."/>
            <person name="Heuer A."/>
            <person name="Rast P."/>
            <person name="Oberbeckmann S."/>
            <person name="Bunk B."/>
            <person name="Jeske O."/>
            <person name="Meyerdierks A."/>
            <person name="Storesund J.E."/>
            <person name="Kallscheuer N."/>
            <person name="Luecker S."/>
            <person name="Lage O.M."/>
            <person name="Pohl T."/>
            <person name="Merkel B.J."/>
            <person name="Hornburger P."/>
            <person name="Mueller R.-W."/>
            <person name="Bruemmer F."/>
            <person name="Labrenz M."/>
            <person name="Spormann A.M."/>
            <person name="Op den Camp H."/>
            <person name="Overmann J."/>
            <person name="Amann R."/>
            <person name="Jetten M.S.M."/>
            <person name="Mascher T."/>
            <person name="Medema M.H."/>
            <person name="Devos D.P."/>
            <person name="Kaster A.-K."/>
            <person name="Ovreas L."/>
            <person name="Rohde M."/>
            <person name="Galperin M.Y."/>
            <person name="Jogler C."/>
        </authorList>
    </citation>
    <scope>NUCLEOTIDE SEQUENCE [LARGE SCALE GENOMIC DNA]</scope>
    <source>
        <strain evidence="5 6">Spb1</strain>
    </source>
</reference>
<sequence precursor="true">MFSRVLHVLLGTLCSLLAVPAAAEDSPSLPARIDSLVEATAVGPLAPLAGDADFLRRVSIDLIGTIPTAAEARAFFADSSPDKRNQLIDRLLDSPSFARHMALTFDVMLMERRPDKAVKSTEWQAWLYQSFLTNKPLDQLCRELISADGAEPAVRPASRFLIDRECEPNAVTRDAGRLLFGMDLQCAQCHDHPTVDDYLQEDYYGLYAFFHRSSLFTDTKSKMTLVAEKADGEANFKSVFTDNSADRVSPRLPHGPFAAAEPVFAKGEEYVSAPAKDVRAIPKHSRRAQLAAMLTSTPQFRRNLANRVWAHLFGRGIVHPVDAHHAANPPTHPEVLNLLADEVGRTNYDLKQILRPILQTRAYQRSCDPPRAAEIAALDPAGIKALIASLESERPSAEQRLKEHETDLAQLTQDLRKTRGEALNQQQAVIPLVAEAKTAQEELAKAQMSLAALQESVFTKEPQAVALAEAVAKAQEAAKLLGDDKTVVEATAALASRARSLKSEVEAARKSLDDLKKQLEVATVRQKAASEALAAAQQSAIGDKKLMELERKMLERHEQTQADRFSLATIDARLAQAKAILTWQQAEMSQSPAASQAWSTMIDGWTNNAQLARLRQLSCEQFALSLAQASGIAEQRAQAVREALEKTPPPELKDAAEADQSRILARLVEEQTFDKLLSTLNAFTSLYATQFAEEFQATVNQALFFENGSAVQSLIGPSGGNLAHRLVKIESPQEVADELYLSTLTRFPTEEERNDVAEHLKARAADRAVAIGEIVWALLSSNEFRFNH</sequence>
<keyword evidence="1" id="KW-0175">Coiled coil</keyword>
<evidence type="ECO:0000313" key="6">
    <source>
        <dbReference type="Proteomes" id="UP000315349"/>
    </source>
</evidence>